<keyword evidence="3" id="KW-0694">RNA-binding</keyword>
<comment type="caution">
    <text evidence="4">The sequence shown here is derived from an EMBL/GenBank/DDBJ whole genome shotgun (WGS) entry which is preliminary data.</text>
</comment>
<evidence type="ECO:0000313" key="4">
    <source>
        <dbReference type="EMBL" id="MFC4766050.1"/>
    </source>
</evidence>
<proteinExistence type="inferred from homology"/>
<reference evidence="5" key="1">
    <citation type="journal article" date="2019" name="Int. J. Syst. Evol. Microbiol.">
        <title>The Global Catalogue of Microorganisms (GCM) 10K type strain sequencing project: providing services to taxonomists for standard genome sequencing and annotation.</title>
        <authorList>
            <consortium name="The Broad Institute Genomics Platform"/>
            <consortium name="The Broad Institute Genome Sequencing Center for Infectious Disease"/>
            <person name="Wu L."/>
            <person name="Ma J."/>
        </authorList>
    </citation>
    <scope>NUCLEOTIDE SEQUENCE [LARGE SCALE GENOMIC DNA]</scope>
    <source>
        <strain evidence="5">WYCCWR 12678</strain>
    </source>
</reference>
<evidence type="ECO:0000256" key="2">
    <source>
        <dbReference type="ARBA" id="ARBA00022694"/>
    </source>
</evidence>
<keyword evidence="1 3" id="KW-0436">Ligase</keyword>
<dbReference type="HAMAP" id="MF_01539">
    <property type="entry name" value="TmcAL"/>
    <property type="match status" value="1"/>
</dbReference>
<evidence type="ECO:0000256" key="3">
    <source>
        <dbReference type="HAMAP-Rule" id="MF_01539"/>
    </source>
</evidence>
<name>A0ABV9PVJ0_9BACL</name>
<comment type="caution">
    <text evidence="3">Lacks conserved residue(s) required for the propagation of feature annotation.</text>
</comment>
<feature type="binding site" evidence="3">
    <location>
        <position position="166"/>
    </location>
    <ligand>
        <name>ATP</name>
        <dbReference type="ChEBI" id="CHEBI:30616"/>
    </ligand>
</feature>
<comment type="similarity">
    <text evidence="3">Belongs to the TmcAL family.</text>
</comment>
<dbReference type="PANTHER" id="PTHR37825:SF1">
    <property type="entry name" value="TRNA(MET) CYTIDINE ACETATE LIGASE"/>
    <property type="match status" value="1"/>
</dbReference>
<dbReference type="Gene3D" id="3.40.50.620">
    <property type="entry name" value="HUPs"/>
    <property type="match status" value="1"/>
</dbReference>
<sequence length="409" mass="45517">MPVAGIVVEYNPMHNGHCYHIQKTKEKTGADTVVAVMSGHFLQRGEPAIVNKWARTRMALQNGVDLLLELPVVYSTQSARLFAFGSVATLDALGLVDVLCFGSEKGDLGSLMQLTDLIAEPPALLQTELEKELEKGLAYPAAFAAALRSYVLQTKELDPDLVNHPNNMLGLEYLHALRKLKSPIRPYTIQRLAAGYHDVTFTHAEIASATAIRKAIAENRAMNAFLPSVNFDILKQEFDNGRGPVTWNSFTQPLFALIARSTPDDLRSYAHFDDEGLETRIIEALPYVSSVSELIYKVKTRRYTWTRIQRALTALLLGFTKEKLRPLKLDSGPDSIRVLGFTEKGRTLLKKSASTARLPIFTNISENVPAMIDLNIQATTVYSLGFPQSSADNRLREPQIPVVYIKEDF</sequence>
<keyword evidence="3" id="KW-0820">tRNA-binding</keyword>
<feature type="binding site" evidence="3">
    <location>
        <position position="191"/>
    </location>
    <ligand>
        <name>ATP</name>
        <dbReference type="ChEBI" id="CHEBI:30616"/>
    </ligand>
</feature>
<keyword evidence="3" id="KW-0067">ATP-binding</keyword>
<dbReference type="NCBIfam" id="NF010191">
    <property type="entry name" value="PRK13670.1"/>
    <property type="match status" value="1"/>
</dbReference>
<evidence type="ECO:0000313" key="5">
    <source>
        <dbReference type="Proteomes" id="UP001596002"/>
    </source>
</evidence>
<accession>A0ABV9PVJ0</accession>
<keyword evidence="5" id="KW-1185">Reference proteome</keyword>
<organism evidence="4 5">
    <name type="scientific">Effusibacillus consociatus</name>
    <dbReference type="NCBI Taxonomy" id="1117041"/>
    <lineage>
        <taxon>Bacteria</taxon>
        <taxon>Bacillati</taxon>
        <taxon>Bacillota</taxon>
        <taxon>Bacilli</taxon>
        <taxon>Bacillales</taxon>
        <taxon>Alicyclobacillaceae</taxon>
        <taxon>Effusibacillus</taxon>
    </lineage>
</organism>
<keyword evidence="3" id="KW-0547">Nucleotide-binding</keyword>
<dbReference type="RefSeq" id="WP_380023718.1">
    <property type="nucleotide sequence ID" value="NZ_JBHSHC010000011.1"/>
</dbReference>
<dbReference type="SUPFAM" id="SSF52374">
    <property type="entry name" value="Nucleotidylyl transferase"/>
    <property type="match status" value="1"/>
</dbReference>
<comment type="catalytic activity">
    <reaction evidence="3">
        <text>cytidine(34) in elongator tRNA(Met) + acetate + ATP = N(4)-acetylcytidine(34) in elongator tRNA(Met) + AMP + diphosphate</text>
        <dbReference type="Rhea" id="RHEA:58144"/>
        <dbReference type="Rhea" id="RHEA-COMP:10693"/>
        <dbReference type="Rhea" id="RHEA-COMP:10694"/>
        <dbReference type="ChEBI" id="CHEBI:30089"/>
        <dbReference type="ChEBI" id="CHEBI:30616"/>
        <dbReference type="ChEBI" id="CHEBI:33019"/>
        <dbReference type="ChEBI" id="CHEBI:74900"/>
        <dbReference type="ChEBI" id="CHEBI:82748"/>
        <dbReference type="ChEBI" id="CHEBI:456215"/>
    </reaction>
</comment>
<dbReference type="EC" id="6.3.4.-" evidence="3"/>
<comment type="function">
    <text evidence="3">Catalyzes the formation of N(4)-acetylcytidine (ac(4)C) at the wobble position of elongator tRNA(Met), using acetate and ATP as substrates. First activates an acetate ion to form acetyladenylate (Ac-AMP) and then transfers the acetyl group to tRNA to form ac(4)C34.</text>
</comment>
<gene>
    <name evidence="3" type="primary">tmcAL</name>
    <name evidence="4" type="ORF">ACFO8Q_01355</name>
</gene>
<dbReference type="Pfam" id="PF05636">
    <property type="entry name" value="HIGH_NTase1"/>
    <property type="match status" value="1"/>
</dbReference>
<dbReference type="EMBL" id="JBHSHC010000011">
    <property type="protein sequence ID" value="MFC4766050.1"/>
    <property type="molecule type" value="Genomic_DNA"/>
</dbReference>
<evidence type="ECO:0000256" key="1">
    <source>
        <dbReference type="ARBA" id="ARBA00022598"/>
    </source>
</evidence>
<feature type="binding site" evidence="3">
    <location>
        <begin position="7"/>
        <end position="20"/>
    </location>
    <ligand>
        <name>ATP</name>
        <dbReference type="ChEBI" id="CHEBI:30616"/>
    </ligand>
</feature>
<feature type="binding site" evidence="3">
    <location>
        <position position="102"/>
    </location>
    <ligand>
        <name>ATP</name>
        <dbReference type="ChEBI" id="CHEBI:30616"/>
    </ligand>
</feature>
<dbReference type="PANTHER" id="PTHR37825">
    <property type="entry name" value="TRNA(MET) CYTIDINE ACETATE LIGASE"/>
    <property type="match status" value="1"/>
</dbReference>
<dbReference type="Proteomes" id="UP001596002">
    <property type="component" value="Unassembled WGS sequence"/>
</dbReference>
<dbReference type="InterPro" id="IPR008513">
    <property type="entry name" value="tRNA(Met)_cyd_acetate_ligase"/>
</dbReference>
<keyword evidence="3" id="KW-0963">Cytoplasm</keyword>
<protein>
    <recommendedName>
        <fullName evidence="3">tRNA(Met) cytidine acetate ligase</fullName>
        <ecNumber evidence="3">6.3.4.-</ecNumber>
    </recommendedName>
</protein>
<dbReference type="InterPro" id="IPR014729">
    <property type="entry name" value="Rossmann-like_a/b/a_fold"/>
</dbReference>
<keyword evidence="2 3" id="KW-0819">tRNA processing</keyword>
<comment type="subcellular location">
    <subcellularLocation>
        <location evidence="3">Cytoplasm</location>
    </subcellularLocation>
</comment>